<dbReference type="Pfam" id="PF00149">
    <property type="entry name" value="Metallophos"/>
    <property type="match status" value="1"/>
</dbReference>
<comment type="caution">
    <text evidence="2">The sequence shown here is derived from an EMBL/GenBank/DDBJ whole genome shotgun (WGS) entry which is preliminary data.</text>
</comment>
<dbReference type="OrthoDB" id="630188at2759"/>
<protein>
    <submittedName>
        <fullName evidence="2">Metallo-dependent phosphatase-like protein</fullName>
    </submittedName>
</protein>
<dbReference type="InterPro" id="IPR029052">
    <property type="entry name" value="Metallo-depent_PP-like"/>
</dbReference>
<organism evidence="2 3">
    <name type="scientific">Tuber borchii</name>
    <name type="common">White truffle</name>
    <dbReference type="NCBI Taxonomy" id="42251"/>
    <lineage>
        <taxon>Eukaryota</taxon>
        <taxon>Fungi</taxon>
        <taxon>Dikarya</taxon>
        <taxon>Ascomycota</taxon>
        <taxon>Pezizomycotina</taxon>
        <taxon>Pezizomycetes</taxon>
        <taxon>Pezizales</taxon>
        <taxon>Tuberaceae</taxon>
        <taxon>Tuber</taxon>
    </lineage>
</organism>
<dbReference type="InterPro" id="IPR051693">
    <property type="entry name" value="UPF0046_metallophosphoest"/>
</dbReference>
<evidence type="ECO:0000313" key="2">
    <source>
        <dbReference type="EMBL" id="PUU73859.1"/>
    </source>
</evidence>
<feature type="domain" description="Calcineurin-like phosphoesterase" evidence="1">
    <location>
        <begin position="23"/>
        <end position="176"/>
    </location>
</feature>
<proteinExistence type="predicted"/>
<dbReference type="InterPro" id="IPR004843">
    <property type="entry name" value="Calcineurin-like_PHP"/>
</dbReference>
<gene>
    <name evidence="2" type="ORF">B9Z19DRAFT_953257</name>
</gene>
<evidence type="ECO:0000259" key="1">
    <source>
        <dbReference type="Pfam" id="PF00149"/>
    </source>
</evidence>
<dbReference type="CDD" id="cd07379">
    <property type="entry name" value="MPP_239FB"/>
    <property type="match status" value="1"/>
</dbReference>
<sequence length="194" mass="21288">TQEIIVVSISDLHTIPLAKIHIPPGDILIVTGDLSEGRPAQLMQRLSELRALPHKFKIVIGGNHDRALDCRAAFREAEESGIFYLEDESTDVTIGGRTFHVFGSPKSLAISTNTAFGYSEDDDFASWKIVPPDVDILVTHGPPAGYPSDDMNGCDGLRKALWRVRPMLHVFGHVHSSYGTTTLSYDDMQKASEA</sequence>
<name>A0A2T6ZEF4_TUBBO</name>
<keyword evidence="3" id="KW-1185">Reference proteome</keyword>
<reference evidence="2 3" key="1">
    <citation type="submission" date="2017-04" db="EMBL/GenBank/DDBJ databases">
        <title>Draft genome sequence of Tuber borchii Vittad., a whitish edible truffle.</title>
        <authorList>
            <consortium name="DOE Joint Genome Institute"/>
            <person name="Murat C."/>
            <person name="Kuo A."/>
            <person name="Barry K.W."/>
            <person name="Clum A."/>
            <person name="Dockter R.B."/>
            <person name="Fauchery L."/>
            <person name="Iotti M."/>
            <person name="Kohler A."/>
            <person name="Labutti K."/>
            <person name="Lindquist E.A."/>
            <person name="Lipzen A."/>
            <person name="Ohm R.A."/>
            <person name="Wang M."/>
            <person name="Grigoriev I.V."/>
            <person name="Zambonelli A."/>
            <person name="Martin F.M."/>
        </authorList>
    </citation>
    <scope>NUCLEOTIDE SEQUENCE [LARGE SCALE GENOMIC DNA]</scope>
    <source>
        <strain evidence="2 3">Tbo3840</strain>
    </source>
</reference>
<dbReference type="PANTHER" id="PTHR12905">
    <property type="entry name" value="METALLOPHOSPHOESTERASE"/>
    <property type="match status" value="1"/>
</dbReference>
<dbReference type="EMBL" id="NESQ01000337">
    <property type="protein sequence ID" value="PUU73859.1"/>
    <property type="molecule type" value="Genomic_DNA"/>
</dbReference>
<dbReference type="Proteomes" id="UP000244722">
    <property type="component" value="Unassembled WGS sequence"/>
</dbReference>
<dbReference type="SUPFAM" id="SSF56300">
    <property type="entry name" value="Metallo-dependent phosphatases"/>
    <property type="match status" value="1"/>
</dbReference>
<dbReference type="AlphaFoldDB" id="A0A2T6ZEF4"/>
<accession>A0A2T6ZEF4</accession>
<feature type="non-terminal residue" evidence="2">
    <location>
        <position position="1"/>
    </location>
</feature>
<feature type="non-terminal residue" evidence="2">
    <location>
        <position position="194"/>
    </location>
</feature>
<dbReference type="PANTHER" id="PTHR12905:SF0">
    <property type="entry name" value="CALCINEURIN-LIKE PHOSPHOESTERASE DOMAIN-CONTAINING PROTEIN"/>
    <property type="match status" value="1"/>
</dbReference>
<dbReference type="GO" id="GO:0016787">
    <property type="term" value="F:hydrolase activity"/>
    <property type="evidence" value="ECO:0007669"/>
    <property type="project" value="InterPro"/>
</dbReference>
<dbReference type="Gene3D" id="3.60.21.10">
    <property type="match status" value="1"/>
</dbReference>
<evidence type="ECO:0000313" key="3">
    <source>
        <dbReference type="Proteomes" id="UP000244722"/>
    </source>
</evidence>